<gene>
    <name evidence="2" type="ORF">KIK155_LOCUS24234</name>
</gene>
<feature type="region of interest" description="Disordered" evidence="1">
    <location>
        <begin position="300"/>
        <end position="352"/>
    </location>
</feature>
<dbReference type="EMBL" id="CAJNYV010004295">
    <property type="protein sequence ID" value="CAF3664145.1"/>
    <property type="molecule type" value="Genomic_DNA"/>
</dbReference>
<proteinExistence type="predicted"/>
<sequence length="769" mass="89264">MINTNIIITTISLELSQFLSTEYHYGVEIKRFRSFELALHELFHYLNNIFFKLMSKPNVFIQLILPPSICLVTNALFLIDNFNRINNANVFLNEFTRAELYHESINFDIACKEALHALNIQSGQYGTLSNFSIGSDRTITNREVRQLRQQWRNYEIDQMPLGRHIKPDGINRTNHAIKQMMMNLVKAVLRYNPNINLYIKQQFINDIPIPFNNNVINENQNVAMDFEVPVDEMFPVAEILNNLVINPVQQNFPPVNAPQNFVPINFNQHNLPDNNVQMNDGELYVEPLNNQNVDQNVNNFNNNNNNIPNPPINIPNFERRTNNRSHSPRSYRRPYNDHKFRPPTPFFKPSYKSHYKPQHIDILHYLSSSNEQRRANSSSQTRSSSPSNKCSHSYHKDLDIKLPSPIQNVDNNINNNYKTIINKPNLKRNNSVTDANSSCSSLEKSLNKNESFIRESSPLSKKTKFSDSSSKNMPSKIGNIKYNKCIQDALKTIDKYRKEQTSKMDECKKTTSELRKYRIPKKYATVCIPKIPNFIIKFIGDSTAKHVYEQIVDAPHNFNISLLTFPEKDLKSITDFLMADATANINLIADNEKVVYLVFAGQHDMTRATGKMGCELNPMFIYKDFVDNYYLTELFVKSPKFSKIKIIWIVPLIVDFKRYCNTGRYKLNHYDLTDPIDRHNFEKSMVLRSHNIQINEFLTKGECSFINLQCLNSDLANFSNIMPSYLSIRKKDFSFPSFNITADGLHLNQLGSTILWHKIENLINNQFSE</sequence>
<reference evidence="2" key="1">
    <citation type="submission" date="2021-02" db="EMBL/GenBank/DDBJ databases">
        <authorList>
            <person name="Nowell W R."/>
        </authorList>
    </citation>
    <scope>NUCLEOTIDE SEQUENCE</scope>
</reference>
<feature type="compositionally biased region" description="Basic residues" evidence="1">
    <location>
        <begin position="322"/>
        <end position="332"/>
    </location>
</feature>
<protein>
    <submittedName>
        <fullName evidence="2">Uncharacterized protein</fullName>
    </submittedName>
</protein>
<feature type="compositionally biased region" description="Low complexity" evidence="1">
    <location>
        <begin position="377"/>
        <end position="387"/>
    </location>
</feature>
<organism evidence="2 3">
    <name type="scientific">Rotaria socialis</name>
    <dbReference type="NCBI Taxonomy" id="392032"/>
    <lineage>
        <taxon>Eukaryota</taxon>
        <taxon>Metazoa</taxon>
        <taxon>Spiralia</taxon>
        <taxon>Gnathifera</taxon>
        <taxon>Rotifera</taxon>
        <taxon>Eurotatoria</taxon>
        <taxon>Bdelloidea</taxon>
        <taxon>Philodinida</taxon>
        <taxon>Philodinidae</taxon>
        <taxon>Rotaria</taxon>
    </lineage>
</organism>
<comment type="caution">
    <text evidence="2">The sequence shown here is derived from an EMBL/GenBank/DDBJ whole genome shotgun (WGS) entry which is preliminary data.</text>
</comment>
<feature type="region of interest" description="Disordered" evidence="1">
    <location>
        <begin position="370"/>
        <end position="409"/>
    </location>
</feature>
<dbReference type="Proteomes" id="UP000663865">
    <property type="component" value="Unassembled WGS sequence"/>
</dbReference>
<accession>A0A818RYP5</accession>
<dbReference type="AlphaFoldDB" id="A0A818RYP5"/>
<evidence type="ECO:0000313" key="2">
    <source>
        <dbReference type="EMBL" id="CAF3664145.1"/>
    </source>
</evidence>
<evidence type="ECO:0000313" key="3">
    <source>
        <dbReference type="Proteomes" id="UP000663865"/>
    </source>
</evidence>
<evidence type="ECO:0000256" key="1">
    <source>
        <dbReference type="SAM" id="MobiDB-lite"/>
    </source>
</evidence>
<name>A0A818RYP5_9BILA</name>